<dbReference type="GeneID" id="8439589"/>
<dbReference type="HOGENOM" id="CLU_622572_0_0_1"/>
<evidence type="ECO:0000259" key="2">
    <source>
        <dbReference type="Pfam" id="PF08550"/>
    </source>
</evidence>
<evidence type="ECO:0000256" key="1">
    <source>
        <dbReference type="SAM" id="MobiDB-lite"/>
    </source>
</evidence>
<protein>
    <recommendedName>
        <fullName evidence="2">Nitrogen regulatory protein areA GATA-like domain-containing protein</fullName>
    </recommendedName>
</protein>
<evidence type="ECO:0000313" key="3">
    <source>
        <dbReference type="EMBL" id="EEP78880.1"/>
    </source>
</evidence>
<name>C4JLL8_UNCRE</name>
<dbReference type="RefSeq" id="XP_002544209.1">
    <property type="nucleotide sequence ID" value="XM_002544163.1"/>
</dbReference>
<dbReference type="InterPro" id="IPR013860">
    <property type="entry name" value="AreA_GATA"/>
</dbReference>
<proteinExistence type="predicted"/>
<dbReference type="eggNOG" id="ENOG502SDF2">
    <property type="taxonomic scope" value="Eukaryota"/>
</dbReference>
<feature type="compositionally biased region" description="Polar residues" evidence="1">
    <location>
        <begin position="367"/>
        <end position="382"/>
    </location>
</feature>
<feature type="compositionally biased region" description="Pro residues" evidence="1">
    <location>
        <begin position="102"/>
        <end position="111"/>
    </location>
</feature>
<feature type="compositionally biased region" description="Basic and acidic residues" evidence="1">
    <location>
        <begin position="399"/>
        <end position="409"/>
    </location>
</feature>
<dbReference type="KEGG" id="ure:UREG_03726"/>
<reference evidence="4" key="1">
    <citation type="journal article" date="2009" name="Genome Res.">
        <title>Comparative genomic analyses of the human fungal pathogens Coccidioides and their relatives.</title>
        <authorList>
            <person name="Sharpton T.J."/>
            <person name="Stajich J.E."/>
            <person name="Rounsley S.D."/>
            <person name="Gardner M.J."/>
            <person name="Wortman J.R."/>
            <person name="Jordar V.S."/>
            <person name="Maiti R."/>
            <person name="Kodira C.D."/>
            <person name="Neafsey D.E."/>
            <person name="Zeng Q."/>
            <person name="Hung C.-Y."/>
            <person name="McMahan C."/>
            <person name="Muszewska A."/>
            <person name="Grynberg M."/>
            <person name="Mandel M.A."/>
            <person name="Kellner E.M."/>
            <person name="Barker B.M."/>
            <person name="Galgiani J.N."/>
            <person name="Orbach M.J."/>
            <person name="Kirkland T.N."/>
            <person name="Cole G.T."/>
            <person name="Henn M.R."/>
            <person name="Birren B.W."/>
            <person name="Taylor J.W."/>
        </authorList>
    </citation>
    <scope>NUCLEOTIDE SEQUENCE [LARGE SCALE GENOMIC DNA]</scope>
    <source>
        <strain evidence="4">UAMH 1704</strain>
    </source>
</reference>
<dbReference type="OrthoDB" id="5424234at2759"/>
<feature type="compositionally biased region" description="Polar residues" evidence="1">
    <location>
        <begin position="119"/>
        <end position="141"/>
    </location>
</feature>
<dbReference type="VEuPathDB" id="FungiDB:UREG_03726"/>
<gene>
    <name evidence="3" type="ORF">UREG_03726</name>
</gene>
<dbReference type="Pfam" id="PF08550">
    <property type="entry name" value="GATA_AreA"/>
    <property type="match status" value="1"/>
</dbReference>
<keyword evidence="4" id="KW-1185">Reference proteome</keyword>
<sequence>MADALPHGLVSTTERVSSDLESADHVEIEDVAKLWRVYTNNKITLKQGAGRRLENLFWRVWSNGRISSNISGSTLARLFMQLTDETPLWTKAKEELDSIPRSPLPKFPQPTPALHSPAYSGTNKNNPKVHQSSNNYRSCSRMQPPPSILKKPSRSSSQNTRKSTRFTFEGLEQPEEVDIWKNFRSPPRWAEHGPNCDSDLRLKAAAMNARAAQSPVGPVSPKTVGNPRPPKPPLPVQHASRPLPNYPLFDDSPGSPTATEKQLSPKAKTPQPLSRPKPTTKKPAEPFPTIPLVEKDFRTRFVERQPRESRVSSLTSLISSDESLSLSISPASINPLLLRPGRQIPRTADSMHPDILPAQPPEALLSRTLSSSPTNLISSHENLQPPIRRSKQSSQLSKLIEEEKRTKEE</sequence>
<dbReference type="InParanoid" id="C4JLL8"/>
<feature type="domain" description="Nitrogen regulatory protein areA GATA-like" evidence="2">
    <location>
        <begin position="34"/>
        <end position="62"/>
    </location>
</feature>
<dbReference type="AlphaFoldDB" id="C4JLL8"/>
<dbReference type="Proteomes" id="UP000002058">
    <property type="component" value="Unassembled WGS sequence"/>
</dbReference>
<dbReference type="STRING" id="336963.C4JLL8"/>
<dbReference type="OMA" id="FWRIWGA"/>
<feature type="region of interest" description="Disordered" evidence="1">
    <location>
        <begin position="99"/>
        <end position="170"/>
    </location>
</feature>
<feature type="region of interest" description="Disordered" evidence="1">
    <location>
        <begin position="344"/>
        <end position="409"/>
    </location>
</feature>
<organism evidence="3 4">
    <name type="scientific">Uncinocarpus reesii (strain UAMH 1704)</name>
    <dbReference type="NCBI Taxonomy" id="336963"/>
    <lineage>
        <taxon>Eukaryota</taxon>
        <taxon>Fungi</taxon>
        <taxon>Dikarya</taxon>
        <taxon>Ascomycota</taxon>
        <taxon>Pezizomycotina</taxon>
        <taxon>Eurotiomycetes</taxon>
        <taxon>Eurotiomycetidae</taxon>
        <taxon>Onygenales</taxon>
        <taxon>Onygenaceae</taxon>
        <taxon>Uncinocarpus</taxon>
    </lineage>
</organism>
<dbReference type="EMBL" id="CH476616">
    <property type="protein sequence ID" value="EEP78880.1"/>
    <property type="molecule type" value="Genomic_DNA"/>
</dbReference>
<evidence type="ECO:0000313" key="4">
    <source>
        <dbReference type="Proteomes" id="UP000002058"/>
    </source>
</evidence>
<accession>C4JLL8</accession>
<feature type="region of interest" description="Disordered" evidence="1">
    <location>
        <begin position="206"/>
        <end position="291"/>
    </location>
</feature>